<accession>A0A0L0DIZ6</accession>
<feature type="domain" description="Mannosylglycerate hydrolase MGH1-like glycoside hydrolase" evidence="2">
    <location>
        <begin position="461"/>
        <end position="566"/>
    </location>
</feature>
<dbReference type="OrthoDB" id="14419at2759"/>
<dbReference type="GO" id="GO:0004573">
    <property type="term" value="F:Glc3Man9GlcNAc2 oligosaccharide glucosidase activity"/>
    <property type="evidence" value="ECO:0007669"/>
    <property type="project" value="InterPro"/>
</dbReference>
<feature type="region of interest" description="Disordered" evidence="1">
    <location>
        <begin position="174"/>
        <end position="203"/>
    </location>
</feature>
<dbReference type="GO" id="GO:0009311">
    <property type="term" value="P:oligosaccharide metabolic process"/>
    <property type="evidence" value="ECO:0007669"/>
    <property type="project" value="InterPro"/>
</dbReference>
<dbReference type="OMA" id="ERTKYWK"/>
<reference evidence="3 4" key="1">
    <citation type="submission" date="2010-05" db="EMBL/GenBank/DDBJ databases">
        <title>The Genome Sequence of Thecamonas trahens ATCC 50062.</title>
        <authorList>
            <consortium name="The Broad Institute Genome Sequencing Platform"/>
            <person name="Russ C."/>
            <person name="Cuomo C."/>
            <person name="Shea T."/>
            <person name="Young S.K."/>
            <person name="Zeng Q."/>
            <person name="Koehrsen M."/>
            <person name="Haas B."/>
            <person name="Borodovsky M."/>
            <person name="Guigo R."/>
            <person name="Alvarado L."/>
            <person name="Berlin A."/>
            <person name="Bochicchio J."/>
            <person name="Borenstein D."/>
            <person name="Chapman S."/>
            <person name="Chen Z."/>
            <person name="Freedman E."/>
            <person name="Gellesch M."/>
            <person name="Goldberg J."/>
            <person name="Griggs A."/>
            <person name="Gujja S."/>
            <person name="Heilman E."/>
            <person name="Heiman D."/>
            <person name="Hepburn T."/>
            <person name="Howarth C."/>
            <person name="Jen D."/>
            <person name="Larson L."/>
            <person name="Mehta T."/>
            <person name="Park D."/>
            <person name="Pearson M."/>
            <person name="Roberts A."/>
            <person name="Saif S."/>
            <person name="Shenoy N."/>
            <person name="Sisk P."/>
            <person name="Stolte C."/>
            <person name="Sykes S."/>
            <person name="Thomson T."/>
            <person name="Walk T."/>
            <person name="White J."/>
            <person name="Yandava C."/>
            <person name="Burger G."/>
            <person name="Gray M.W."/>
            <person name="Holland P.W.H."/>
            <person name="King N."/>
            <person name="Lang F.B.F."/>
            <person name="Roger A.J."/>
            <person name="Ruiz-Trillo I."/>
            <person name="Lander E."/>
            <person name="Nusbaum C."/>
        </authorList>
    </citation>
    <scope>NUCLEOTIDE SEQUENCE [LARGE SCALE GENOMIC DNA]</scope>
    <source>
        <strain evidence="3 4">ATCC 50062</strain>
    </source>
</reference>
<dbReference type="SUPFAM" id="SSF48208">
    <property type="entry name" value="Six-hairpin glycosidases"/>
    <property type="match status" value="1"/>
</dbReference>
<dbReference type="STRING" id="461836.A0A0L0DIZ6"/>
<dbReference type="EMBL" id="GL349472">
    <property type="protein sequence ID" value="KNC52369.1"/>
    <property type="molecule type" value="Genomic_DNA"/>
</dbReference>
<evidence type="ECO:0000256" key="1">
    <source>
        <dbReference type="SAM" id="MobiDB-lite"/>
    </source>
</evidence>
<dbReference type="AlphaFoldDB" id="A0A0L0DIZ6"/>
<dbReference type="RefSeq" id="XP_013755416.1">
    <property type="nucleotide sequence ID" value="XM_013899962.1"/>
</dbReference>
<dbReference type="GeneID" id="25567055"/>
<organism evidence="3 4">
    <name type="scientific">Thecamonas trahens ATCC 50062</name>
    <dbReference type="NCBI Taxonomy" id="461836"/>
    <lineage>
        <taxon>Eukaryota</taxon>
        <taxon>Apusozoa</taxon>
        <taxon>Apusomonadida</taxon>
        <taxon>Apusomonadidae</taxon>
        <taxon>Thecamonas</taxon>
    </lineage>
</organism>
<dbReference type="InterPro" id="IPR008928">
    <property type="entry name" value="6-hairpin_glycosidase_sf"/>
</dbReference>
<dbReference type="Gene3D" id="1.50.10.10">
    <property type="match status" value="2"/>
</dbReference>
<evidence type="ECO:0000313" key="3">
    <source>
        <dbReference type="EMBL" id="KNC52369.1"/>
    </source>
</evidence>
<dbReference type="PANTHER" id="PTHR10412:SF10">
    <property type="entry name" value="GLYCOSYL HYDROLASE FAMILY 63 C-TERMINAL DOMAIN-CONTAINING PROTEIN"/>
    <property type="match status" value="1"/>
</dbReference>
<evidence type="ECO:0000259" key="2">
    <source>
        <dbReference type="Pfam" id="PF22422"/>
    </source>
</evidence>
<dbReference type="PANTHER" id="PTHR10412">
    <property type="entry name" value="MANNOSYL-OLIGOSACCHARIDE GLUCOSIDASE"/>
    <property type="match status" value="1"/>
</dbReference>
<gene>
    <name evidence="3" type="ORF">AMSG_08340</name>
</gene>
<dbReference type="InterPro" id="IPR012341">
    <property type="entry name" value="6hp_glycosidase-like_sf"/>
</dbReference>
<sequence>MVILSHDHARSRAYRWAEDGLGGWCNRFQNSVMALALWNGLDPILKERLFGVTGPEGPHGEDVKEYYFHTDGVPTHAYMAMLYKYPHVEFPYADLVDVAKTSGLWDDEYELGHALEDAFAARAYFDVEIEFAKVAGDDVFHIVTVTNRSETDAAPIHVLPHVWHRNTWSWNATKPPSEPTTLAPYESSSSDDDVHGGVDRGGASCGGDPGPISDNAFQATNASARLTTVRCDPNAVKPSIRYSKARGGLITNHKHLGKRYYYVGVESVGCDGGIERVASRDTFLFTDNETNYQAVFGVDPPDGASPYTKDAFHRAVVDGDAGAVNPEARGTKAACHIVRTLGPGEAVRIWVRYAPKPTDEPFADAAGVLAARKADADEFHAALLARWAGGAKVSAERAALVRRAVAGMLWTKSFFHFSVHLWLRGDSLHPAPPASRLSGRNAEWGHYVASDVLTLPDAWEYPWPAAWDLAIQCVTLALVDGEWAKRQLILQLRDWYMHPAGQLAAYPWDFGDVNPPVHAWAALKVYRMEHARCGRRDTVFLERVFHKLMLNFTWWVARKDADGHNVFAGGFLGLDNIGVFDRSAPLPDGTTLEQSDGTAWMALFCLNMFDMAIELALYASPAYEDTATKYFEHFVLICNAAYNMGSHGGALWDPVDGFFYDMLSQDDHTEHIPLKVRSFVGLIPIFAVTTVSGEALSQLPALSRRIAWFRTYRSSMLAVLPSVSQVEDDGSLFLSMVAQEQLESIMGYVLDEDEFLSPHGVRSLSRFHRDSPFSIEIGGQTLQIGYEPGVSRTHAYGGNSGWRGSVWFPVCYLLIDALRKHGAHYRDTLKFELPTRSGRLVALYDIADDLARRLVSLFEKPSSPGLPPVYAPPTPACFGSGDFADCTLFYEYFDGETGRGLGASHQTGWTGLVANLIVELAGGGENGV</sequence>
<dbReference type="Proteomes" id="UP000054408">
    <property type="component" value="Unassembled WGS sequence"/>
</dbReference>
<dbReference type="Pfam" id="PF22422">
    <property type="entry name" value="MGH1-like_GH"/>
    <property type="match status" value="2"/>
</dbReference>
<dbReference type="InterPro" id="IPR054491">
    <property type="entry name" value="MGH1-like_GH"/>
</dbReference>
<evidence type="ECO:0000313" key="4">
    <source>
        <dbReference type="Proteomes" id="UP000054408"/>
    </source>
</evidence>
<protein>
    <submittedName>
        <fullName evidence="3">Cytoplasm protein</fullName>
    </submittedName>
</protein>
<feature type="domain" description="Mannosylglycerate hydrolase MGH1-like glycoside hydrolase" evidence="2">
    <location>
        <begin position="732"/>
        <end position="907"/>
    </location>
</feature>
<dbReference type="eggNOG" id="KOG2161">
    <property type="taxonomic scope" value="Eukaryota"/>
</dbReference>
<dbReference type="InterPro" id="IPR004888">
    <property type="entry name" value="Glycoside_hydrolase_63"/>
</dbReference>
<proteinExistence type="predicted"/>
<keyword evidence="4" id="KW-1185">Reference proteome</keyword>
<name>A0A0L0DIZ6_THETB</name>